<dbReference type="Proteomes" id="UP000831485">
    <property type="component" value="Chromosome"/>
</dbReference>
<dbReference type="InterPro" id="IPR025392">
    <property type="entry name" value="DUF4124"/>
</dbReference>
<dbReference type="Proteomes" id="UP000568888">
    <property type="component" value="Unassembled WGS sequence"/>
</dbReference>
<name>A0A6V8MU87_9BACT</name>
<protein>
    <submittedName>
        <fullName evidence="6">DUF4124 domain-containing protein</fullName>
    </submittedName>
</protein>
<sequence length="172" mass="19423">MKTILLSLLLLSLLIPSAARAAFYQWTDAQGVVHFTDNRNNIPKQYRDKAHRVEVSDSAPVVVSPGATAAPRPAATPEQAPGGHDERWWRDRYKSLRSELKSLQDQRTALQQQLVELRRKRTIFQRARDREAINTMEAQVSTIDAKISDMLNRIAALDLAAAQAAVPLEWRQ</sequence>
<dbReference type="RefSeq" id="WP_183346308.1">
    <property type="nucleotide sequence ID" value="NZ_BLXY01000002.1"/>
</dbReference>
<feature type="region of interest" description="Disordered" evidence="2">
    <location>
        <begin position="58"/>
        <end position="85"/>
    </location>
</feature>
<dbReference type="EMBL" id="BLXY01000002">
    <property type="protein sequence ID" value="GFO63444.1"/>
    <property type="molecule type" value="Genomic_DNA"/>
</dbReference>
<reference evidence="6" key="3">
    <citation type="submission" date="2022-04" db="EMBL/GenBank/DDBJ databases">
        <authorList>
            <person name="Liu G."/>
        </authorList>
    </citation>
    <scope>NUCLEOTIDE SEQUENCE</scope>
    <source>
        <strain evidence="6">RG22</strain>
    </source>
</reference>
<dbReference type="EMBL" id="CP096574">
    <property type="protein sequence ID" value="UPU38028.1"/>
    <property type="molecule type" value="Genomic_DNA"/>
</dbReference>
<organism evidence="5 7">
    <name type="scientific">Geomonas paludis</name>
    <dbReference type="NCBI Taxonomy" id="2740185"/>
    <lineage>
        <taxon>Bacteria</taxon>
        <taxon>Pseudomonadati</taxon>
        <taxon>Thermodesulfobacteriota</taxon>
        <taxon>Desulfuromonadia</taxon>
        <taxon>Geobacterales</taxon>
        <taxon>Geobacteraceae</taxon>
        <taxon>Geomonas</taxon>
    </lineage>
</organism>
<evidence type="ECO:0000313" key="7">
    <source>
        <dbReference type="Proteomes" id="UP000568888"/>
    </source>
</evidence>
<evidence type="ECO:0000256" key="3">
    <source>
        <dbReference type="SAM" id="SignalP"/>
    </source>
</evidence>
<feature type="signal peptide" evidence="3">
    <location>
        <begin position="1"/>
        <end position="21"/>
    </location>
</feature>
<keyword evidence="3" id="KW-0732">Signal</keyword>
<evidence type="ECO:0000256" key="1">
    <source>
        <dbReference type="SAM" id="Coils"/>
    </source>
</evidence>
<dbReference type="InterPro" id="IPR025207">
    <property type="entry name" value="Sim4_Fta4"/>
</dbReference>
<accession>A0A6V8MU87</accession>
<proteinExistence type="predicted"/>
<evidence type="ECO:0000313" key="5">
    <source>
        <dbReference type="EMBL" id="GFO63444.1"/>
    </source>
</evidence>
<feature type="domain" description="DUF4124" evidence="4">
    <location>
        <begin position="10"/>
        <end position="75"/>
    </location>
</feature>
<dbReference type="GO" id="GO:0031511">
    <property type="term" value="C:Mis6-Sim4 complex"/>
    <property type="evidence" value="ECO:0007669"/>
    <property type="project" value="InterPro"/>
</dbReference>
<dbReference type="Pfam" id="PF13093">
    <property type="entry name" value="FTA4"/>
    <property type="match status" value="1"/>
</dbReference>
<reference evidence="5" key="2">
    <citation type="journal article" date="2021" name="Int. J. Syst. Evol. Microbiol.">
        <title>Geomonas silvestris sp. nov., Geomonas paludis sp. nov. and Geomonas limicola sp. nov., isolated from terrestrial environments, and emended description of the genus Geomonas.</title>
        <authorList>
            <person name="Itoh H."/>
            <person name="Xu Z."/>
            <person name="Masuda Y."/>
            <person name="Ushijima N."/>
            <person name="Hayakawa C."/>
            <person name="Shiratori Y."/>
            <person name="Senoo K."/>
        </authorList>
    </citation>
    <scope>NUCLEOTIDE SEQUENCE</scope>
    <source>
        <strain evidence="5">Red736</strain>
    </source>
</reference>
<reference evidence="7" key="1">
    <citation type="submission" date="2020-06" db="EMBL/GenBank/DDBJ databases">
        <title>Draft genomic sequecing of Geomonas sp. Red736.</title>
        <authorList>
            <person name="Itoh H."/>
            <person name="Xu Z.X."/>
            <person name="Ushijima N."/>
            <person name="Masuda Y."/>
            <person name="Shiratori Y."/>
            <person name="Senoo K."/>
        </authorList>
    </citation>
    <scope>NUCLEOTIDE SEQUENCE [LARGE SCALE GENOMIC DNA]</scope>
    <source>
        <strain evidence="7">Red736</strain>
    </source>
</reference>
<feature type="compositionally biased region" description="Low complexity" evidence="2">
    <location>
        <begin position="65"/>
        <end position="81"/>
    </location>
</feature>
<evidence type="ECO:0000313" key="6">
    <source>
        <dbReference type="EMBL" id="UPU38028.1"/>
    </source>
</evidence>
<dbReference type="AlphaFoldDB" id="A0A6V8MU87"/>
<keyword evidence="8" id="KW-1185">Reference proteome</keyword>
<dbReference type="Pfam" id="PF13511">
    <property type="entry name" value="DUF4124"/>
    <property type="match status" value="1"/>
</dbReference>
<evidence type="ECO:0000313" key="8">
    <source>
        <dbReference type="Proteomes" id="UP000831485"/>
    </source>
</evidence>
<evidence type="ECO:0000256" key="2">
    <source>
        <dbReference type="SAM" id="MobiDB-lite"/>
    </source>
</evidence>
<feature type="coiled-coil region" evidence="1">
    <location>
        <begin position="93"/>
        <end position="120"/>
    </location>
</feature>
<gene>
    <name evidence="5" type="ORF">GMPD_13630</name>
    <name evidence="6" type="ORF">M1B72_10070</name>
</gene>
<evidence type="ECO:0000259" key="4">
    <source>
        <dbReference type="Pfam" id="PF13511"/>
    </source>
</evidence>
<keyword evidence="1" id="KW-0175">Coiled coil</keyword>
<feature type="chain" id="PRO_5028413133" evidence="3">
    <location>
        <begin position="22"/>
        <end position="172"/>
    </location>
</feature>